<accession>A0AA37M7Z1</accession>
<dbReference type="GO" id="GO:0005737">
    <property type="term" value="C:cytoplasm"/>
    <property type="evidence" value="ECO:0007669"/>
    <property type="project" value="TreeGrafter"/>
</dbReference>
<reference evidence="5" key="1">
    <citation type="journal article" date="2016" name="Front. Microbiol.">
        <title>Genome Sequence of the Piezophilic, Mesophilic Sulfate-Reducing Bacterium Desulfovibrio indicus J2T.</title>
        <authorList>
            <person name="Cao J."/>
            <person name="Maignien L."/>
            <person name="Shao Z."/>
            <person name="Alain K."/>
            <person name="Jebbar M."/>
        </authorList>
    </citation>
    <scope>NUCLEOTIDE SEQUENCE</scope>
    <source>
        <strain evidence="5">JCM 32048</strain>
    </source>
</reference>
<dbReference type="EMBL" id="BPQJ01000037">
    <property type="protein sequence ID" value="GJD65276.1"/>
    <property type="molecule type" value="Genomic_DNA"/>
</dbReference>
<dbReference type="InterPro" id="IPR046373">
    <property type="entry name" value="Acyl-CoA_Oxase/DH_mid-dom_sf"/>
</dbReference>
<dbReference type="Gene3D" id="1.10.540.10">
    <property type="entry name" value="Acyl-CoA dehydrogenase/oxidase, N-terminal domain"/>
    <property type="match status" value="1"/>
</dbReference>
<evidence type="ECO:0000256" key="2">
    <source>
        <dbReference type="ARBA" id="ARBA00049661"/>
    </source>
</evidence>
<evidence type="ECO:0000256" key="1">
    <source>
        <dbReference type="ARBA" id="ARBA00023002"/>
    </source>
</evidence>
<dbReference type="Proteomes" id="UP001055286">
    <property type="component" value="Unassembled WGS sequence"/>
</dbReference>
<dbReference type="InterPro" id="IPR013107">
    <property type="entry name" value="Acyl-CoA_DH_C"/>
</dbReference>
<feature type="domain" description="Acyl-CoA dehydrogenase/oxidase N-terminal" evidence="3">
    <location>
        <begin position="49"/>
        <end position="142"/>
    </location>
</feature>
<gene>
    <name evidence="5" type="primary">sfnC_2</name>
    <name evidence="5" type="ORF">MPEAHAMD_5464</name>
</gene>
<sequence>MSFGMSAPRSASADRQDGTTVMTQIQTGWGAGPSARYEDLAERFRPVFREIRAGAPARDHERRLPHAELAALKEASFTTLRLPPGEGGHGASLPELFGLLIELSVGDPNVTNALRAHFGFTEDVLNSPHPDWRSQWLPRIAARQTVGSGVSETGAAKVGSFDTVLKRRGDGYILDGTKFYTTGSLFADWIHLAAVDEAGQPIGAAVPRLATGVEVLDDWDGFGQALTASGTAKFTGVAVEAAWVNPDPGRFRYAVAFYQLVHLATLAGIGRAAAGDVARLVAERTRVYSHGNAARTADDPQVLQVVGRVRGAAYAAGAIVLKAAEALQRVWEADRAGDGEEAAVAATVADVEVNQAVTVVTGLVLDATTQLFDALGASSTRRGLALDRHWRNARTIATHNPRIYRDRTVGDFAVNGTAPPRQYRVGQA</sequence>
<dbReference type="InterPro" id="IPR050741">
    <property type="entry name" value="Acyl-CoA_dehydrogenase"/>
</dbReference>
<feature type="domain" description="Acyl-CoA dehydrogenase C-terminal" evidence="4">
    <location>
        <begin position="262"/>
        <end position="399"/>
    </location>
</feature>
<dbReference type="PANTHER" id="PTHR48083">
    <property type="entry name" value="MEDIUM-CHAIN SPECIFIC ACYL-COA DEHYDROGENASE, MITOCHONDRIAL-RELATED"/>
    <property type="match status" value="1"/>
</dbReference>
<dbReference type="GO" id="GO:0016712">
    <property type="term" value="F:oxidoreductase activity, acting on paired donors, with incorporation or reduction of molecular oxygen, reduced flavin or flavoprotein as one donor, and incorporation of one atom of oxygen"/>
    <property type="evidence" value="ECO:0007669"/>
    <property type="project" value="TreeGrafter"/>
</dbReference>
<evidence type="ECO:0000313" key="6">
    <source>
        <dbReference type="Proteomes" id="UP001055286"/>
    </source>
</evidence>
<dbReference type="InterPro" id="IPR037069">
    <property type="entry name" value="AcylCoA_DH/ox_N_sf"/>
</dbReference>
<evidence type="ECO:0000259" key="4">
    <source>
        <dbReference type="Pfam" id="PF08028"/>
    </source>
</evidence>
<dbReference type="InterPro" id="IPR009100">
    <property type="entry name" value="AcylCoA_DH/oxidase_NM_dom_sf"/>
</dbReference>
<dbReference type="SUPFAM" id="SSF47203">
    <property type="entry name" value="Acyl-CoA dehydrogenase C-terminal domain-like"/>
    <property type="match status" value="1"/>
</dbReference>
<comment type="caution">
    <text evidence="5">The sequence shown here is derived from an EMBL/GenBank/DDBJ whole genome shotgun (WGS) entry which is preliminary data.</text>
</comment>
<dbReference type="PANTHER" id="PTHR48083:SF19">
    <property type="entry name" value="FLAVIN-DEPENDENT MONOOXYGENASE, OXYGENASE SUBUNIT HSAA"/>
    <property type="match status" value="1"/>
</dbReference>
<dbReference type="SUPFAM" id="SSF56645">
    <property type="entry name" value="Acyl-CoA dehydrogenase NM domain-like"/>
    <property type="match status" value="1"/>
</dbReference>
<dbReference type="PIRSF" id="PIRSF016578">
    <property type="entry name" value="HsaA"/>
    <property type="match status" value="1"/>
</dbReference>
<dbReference type="Pfam" id="PF02771">
    <property type="entry name" value="Acyl-CoA_dh_N"/>
    <property type="match status" value="1"/>
</dbReference>
<evidence type="ECO:0000259" key="3">
    <source>
        <dbReference type="Pfam" id="PF02771"/>
    </source>
</evidence>
<dbReference type="GO" id="GO:0003995">
    <property type="term" value="F:acyl-CoA dehydrogenase activity"/>
    <property type="evidence" value="ECO:0007669"/>
    <property type="project" value="TreeGrafter"/>
</dbReference>
<dbReference type="GO" id="GO:0033539">
    <property type="term" value="P:fatty acid beta-oxidation using acyl-CoA dehydrogenase"/>
    <property type="evidence" value="ECO:0007669"/>
    <property type="project" value="TreeGrafter"/>
</dbReference>
<keyword evidence="5" id="KW-0503">Monooxygenase</keyword>
<organism evidence="5 6">
    <name type="scientific">Methylobacterium frigidaeris</name>
    <dbReference type="NCBI Taxonomy" id="2038277"/>
    <lineage>
        <taxon>Bacteria</taxon>
        <taxon>Pseudomonadati</taxon>
        <taxon>Pseudomonadota</taxon>
        <taxon>Alphaproteobacteria</taxon>
        <taxon>Hyphomicrobiales</taxon>
        <taxon>Methylobacteriaceae</taxon>
        <taxon>Methylobacterium</taxon>
    </lineage>
</organism>
<dbReference type="GO" id="GO:0050660">
    <property type="term" value="F:flavin adenine dinucleotide binding"/>
    <property type="evidence" value="ECO:0007669"/>
    <property type="project" value="InterPro"/>
</dbReference>
<protein>
    <submittedName>
        <fullName evidence="5">FMNH2-dependent monooxygenase SfnC</fullName>
    </submittedName>
</protein>
<dbReference type="Gene3D" id="1.20.140.10">
    <property type="entry name" value="Butyryl-CoA Dehydrogenase, subunit A, domain 3"/>
    <property type="match status" value="1"/>
</dbReference>
<keyword evidence="1" id="KW-0560">Oxidoreductase</keyword>
<proteinExistence type="inferred from homology"/>
<reference evidence="5" key="2">
    <citation type="submission" date="2021-08" db="EMBL/GenBank/DDBJ databases">
        <authorList>
            <person name="Tani A."/>
            <person name="Ola A."/>
            <person name="Ogura Y."/>
            <person name="Katsura K."/>
            <person name="Hayashi T."/>
        </authorList>
    </citation>
    <scope>NUCLEOTIDE SEQUENCE</scope>
    <source>
        <strain evidence="5">JCM 32048</strain>
    </source>
</reference>
<name>A0AA37M7Z1_9HYPH</name>
<comment type="similarity">
    <text evidence="2">Belongs to the HpaH/HsaA monooxygenase family.</text>
</comment>
<dbReference type="AlphaFoldDB" id="A0AA37M7Z1"/>
<evidence type="ECO:0000313" key="5">
    <source>
        <dbReference type="EMBL" id="GJD65276.1"/>
    </source>
</evidence>
<keyword evidence="6" id="KW-1185">Reference proteome</keyword>
<dbReference type="InterPro" id="IPR036250">
    <property type="entry name" value="AcylCo_DH-like_C"/>
</dbReference>
<dbReference type="InterPro" id="IPR013786">
    <property type="entry name" value="AcylCoA_DH/ox_N"/>
</dbReference>
<dbReference type="Pfam" id="PF08028">
    <property type="entry name" value="Acyl-CoA_dh_2"/>
    <property type="match status" value="1"/>
</dbReference>
<dbReference type="Gene3D" id="2.40.110.10">
    <property type="entry name" value="Butyryl-CoA Dehydrogenase, subunit A, domain 2"/>
    <property type="match status" value="1"/>
</dbReference>